<keyword evidence="2" id="KW-0378">Hydrolase</keyword>
<evidence type="ECO:0000256" key="1">
    <source>
        <dbReference type="ARBA" id="ARBA00009580"/>
    </source>
</evidence>
<accession>A0A840R3S4</accession>
<keyword evidence="3" id="KW-1185">Reference proteome</keyword>
<dbReference type="EMBL" id="JACHHW010000003">
    <property type="protein sequence ID" value="MBB5187176.1"/>
    <property type="molecule type" value="Genomic_DNA"/>
</dbReference>
<proteinExistence type="inferred from homology"/>
<evidence type="ECO:0000313" key="3">
    <source>
        <dbReference type="Proteomes" id="UP000536640"/>
    </source>
</evidence>
<gene>
    <name evidence="2" type="ORF">HNQ57_001439</name>
</gene>
<dbReference type="Gene3D" id="3.90.190.10">
    <property type="entry name" value="Protein tyrosine phosphatase superfamily"/>
    <property type="match status" value="1"/>
</dbReference>
<dbReference type="InterPro" id="IPR029021">
    <property type="entry name" value="Prot-tyrosine_phosphatase-like"/>
</dbReference>
<sequence length="261" mass="29701">MPAPSPDVNTRRLSLEGAPNVRDLGGYRTRDGRTTRWRKLFRGGRLSNLSDLDQRLLNDFEIKVICDFRNAHEYQLDMTKLSAQSAAVIHNLSISPGNQHDIIEISNIRASEMATWMIQINRELALNHCQIYRKMFELLLNIDDGAFMFHCSAGKDRTGFAAALILSALDVPRDVVMEDYLLTSQYYPPAGELEYLSNKYAADKPNVDPDLFATLTSTRPEFLEAAFAAIDENYDSIDEYLEQAIGLSAELRERLKRQYVE</sequence>
<dbReference type="InterPro" id="IPR026893">
    <property type="entry name" value="Tyr/Ser_Pase_IphP-type"/>
</dbReference>
<dbReference type="Proteomes" id="UP000536640">
    <property type="component" value="Unassembled WGS sequence"/>
</dbReference>
<comment type="similarity">
    <text evidence="1">Belongs to the protein-tyrosine phosphatase family.</text>
</comment>
<dbReference type="PANTHER" id="PTHR31126">
    <property type="entry name" value="TYROSINE-PROTEIN PHOSPHATASE"/>
    <property type="match status" value="1"/>
</dbReference>
<dbReference type="InterPro" id="IPR016130">
    <property type="entry name" value="Tyr_Pase_AS"/>
</dbReference>
<reference evidence="2 3" key="1">
    <citation type="submission" date="2020-08" db="EMBL/GenBank/DDBJ databases">
        <title>Genomic Encyclopedia of Type Strains, Phase IV (KMG-IV): sequencing the most valuable type-strain genomes for metagenomic binning, comparative biology and taxonomic classification.</title>
        <authorList>
            <person name="Goeker M."/>
        </authorList>
    </citation>
    <scope>NUCLEOTIDE SEQUENCE [LARGE SCALE GENOMIC DNA]</scope>
    <source>
        <strain evidence="2 3">DSM 25701</strain>
    </source>
</reference>
<protein>
    <submittedName>
        <fullName evidence="2">Protein-tyrosine phosphatase</fullName>
        <ecNumber evidence="2">3.1.3.48</ecNumber>
    </submittedName>
</protein>
<dbReference type="EC" id="3.1.3.48" evidence="2"/>
<organism evidence="2 3">
    <name type="scientific">Zhongshania antarctica</name>
    <dbReference type="NCBI Taxonomy" id="641702"/>
    <lineage>
        <taxon>Bacteria</taxon>
        <taxon>Pseudomonadati</taxon>
        <taxon>Pseudomonadota</taxon>
        <taxon>Gammaproteobacteria</taxon>
        <taxon>Cellvibrionales</taxon>
        <taxon>Spongiibacteraceae</taxon>
        <taxon>Zhongshania</taxon>
    </lineage>
</organism>
<dbReference type="PANTHER" id="PTHR31126:SF1">
    <property type="entry name" value="TYROSINE SPECIFIC PROTEIN PHOSPHATASES DOMAIN-CONTAINING PROTEIN"/>
    <property type="match status" value="1"/>
</dbReference>
<dbReference type="PROSITE" id="PS00383">
    <property type="entry name" value="TYR_PHOSPHATASE_1"/>
    <property type="match status" value="1"/>
</dbReference>
<dbReference type="GO" id="GO:0004725">
    <property type="term" value="F:protein tyrosine phosphatase activity"/>
    <property type="evidence" value="ECO:0007669"/>
    <property type="project" value="UniProtKB-EC"/>
</dbReference>
<dbReference type="AlphaFoldDB" id="A0A840R3S4"/>
<dbReference type="SUPFAM" id="SSF52799">
    <property type="entry name" value="(Phosphotyrosine protein) phosphatases II"/>
    <property type="match status" value="1"/>
</dbReference>
<evidence type="ECO:0000313" key="2">
    <source>
        <dbReference type="EMBL" id="MBB5187176.1"/>
    </source>
</evidence>
<comment type="caution">
    <text evidence="2">The sequence shown here is derived from an EMBL/GenBank/DDBJ whole genome shotgun (WGS) entry which is preliminary data.</text>
</comment>
<name>A0A840R3S4_9GAMM</name>
<dbReference type="Pfam" id="PF13350">
    <property type="entry name" value="Y_phosphatase3"/>
    <property type="match status" value="1"/>
</dbReference>
<dbReference type="RefSeq" id="WP_184461928.1">
    <property type="nucleotide sequence ID" value="NZ_JACHHW010000003.1"/>
</dbReference>